<keyword evidence="1" id="KW-0808">Transferase</keyword>
<organism evidence="1 2">
    <name type="scientific">Angustibacter luteus</name>
    <dbReference type="NCBI Taxonomy" id="658456"/>
    <lineage>
        <taxon>Bacteria</taxon>
        <taxon>Bacillati</taxon>
        <taxon>Actinomycetota</taxon>
        <taxon>Actinomycetes</taxon>
        <taxon>Kineosporiales</taxon>
        <taxon>Kineosporiaceae</taxon>
    </lineage>
</organism>
<keyword evidence="2" id="KW-1185">Reference proteome</keyword>
<dbReference type="RefSeq" id="WP_345716914.1">
    <property type="nucleotide sequence ID" value="NZ_BAABFP010000005.1"/>
</dbReference>
<dbReference type="InterPro" id="IPR027417">
    <property type="entry name" value="P-loop_NTPase"/>
</dbReference>
<dbReference type="EMBL" id="JBHSRD010000002">
    <property type="protein sequence ID" value="MFC6006049.1"/>
    <property type="molecule type" value="Genomic_DNA"/>
</dbReference>
<dbReference type="Gene3D" id="3.40.50.300">
    <property type="entry name" value="P-loop containing nucleotide triphosphate hydrolases"/>
    <property type="match status" value="2"/>
</dbReference>
<accession>A0ABW1JA84</accession>
<evidence type="ECO:0000313" key="2">
    <source>
        <dbReference type="Proteomes" id="UP001596189"/>
    </source>
</evidence>
<comment type="caution">
    <text evidence="1">The sequence shown here is derived from an EMBL/GenBank/DDBJ whole genome shotgun (WGS) entry which is preliminary data.</text>
</comment>
<keyword evidence="1" id="KW-0418">Kinase</keyword>
<dbReference type="Proteomes" id="UP001596189">
    <property type="component" value="Unassembled WGS sequence"/>
</dbReference>
<protein>
    <submittedName>
        <fullName evidence="1">Uridine kinase</fullName>
    </submittedName>
</protein>
<reference evidence="2" key="1">
    <citation type="journal article" date="2019" name="Int. J. Syst. Evol. Microbiol.">
        <title>The Global Catalogue of Microorganisms (GCM) 10K type strain sequencing project: providing services to taxonomists for standard genome sequencing and annotation.</title>
        <authorList>
            <consortium name="The Broad Institute Genomics Platform"/>
            <consortium name="The Broad Institute Genome Sequencing Center for Infectious Disease"/>
            <person name="Wu L."/>
            <person name="Ma J."/>
        </authorList>
    </citation>
    <scope>NUCLEOTIDE SEQUENCE [LARGE SCALE GENOMIC DNA]</scope>
    <source>
        <strain evidence="2">KACC 14249</strain>
    </source>
</reference>
<dbReference type="GO" id="GO:0016301">
    <property type="term" value="F:kinase activity"/>
    <property type="evidence" value="ECO:0007669"/>
    <property type="project" value="UniProtKB-KW"/>
</dbReference>
<dbReference type="SUPFAM" id="SSF52540">
    <property type="entry name" value="P-loop containing nucleoside triphosphate hydrolases"/>
    <property type="match status" value="1"/>
</dbReference>
<gene>
    <name evidence="1" type="ORF">ACFQDO_02805</name>
</gene>
<proteinExistence type="predicted"/>
<sequence>MGLQRVVRRVADLVAQGRPDGVRVGIDGVDGSGKTTLGDALEVELARRGHDVTRVRADNFLNPPEVRYRLGRHSPQGFFRDSYDLDSLRRTALEPTRGALVLDGLFLHRAELADLWHLSVFLDVPFAETFRRMAVRDGCDPDPEHPANARYVGGQRLYLAACDPRSQADVVLTLSELQGR</sequence>
<evidence type="ECO:0000313" key="1">
    <source>
        <dbReference type="EMBL" id="MFC6006049.1"/>
    </source>
</evidence>
<name>A0ABW1JA84_9ACTN</name>